<proteinExistence type="predicted"/>
<comment type="caution">
    <text evidence="2">The sequence shown here is derived from an EMBL/GenBank/DDBJ whole genome shotgun (WGS) entry which is preliminary data.</text>
</comment>
<keyword evidence="2" id="KW-0418">Kinase</keyword>
<dbReference type="Proteomes" id="UP001597214">
    <property type="component" value="Unassembled WGS sequence"/>
</dbReference>
<dbReference type="PANTHER" id="PTHR43190">
    <property type="entry name" value="N-ACETYL-D-GLUCOSAMINE KINASE"/>
    <property type="match status" value="1"/>
</dbReference>
<dbReference type="EMBL" id="JBHUEM010000003">
    <property type="protein sequence ID" value="MFD1735433.1"/>
    <property type="molecule type" value="Genomic_DNA"/>
</dbReference>
<dbReference type="Pfam" id="PF01869">
    <property type="entry name" value="BcrAD_BadFG"/>
    <property type="match status" value="1"/>
</dbReference>
<keyword evidence="2" id="KW-0808">Transferase</keyword>
<dbReference type="InterPro" id="IPR043129">
    <property type="entry name" value="ATPase_NBD"/>
</dbReference>
<keyword evidence="3" id="KW-1185">Reference proteome</keyword>
<dbReference type="PANTHER" id="PTHR43190:SF3">
    <property type="entry name" value="N-ACETYL-D-GLUCOSAMINE KINASE"/>
    <property type="match status" value="1"/>
</dbReference>
<accession>A0ABW4LN54</accession>
<protein>
    <submittedName>
        <fullName evidence="2">N-acetylglucosamine kinase</fullName>
    </submittedName>
</protein>
<organism evidence="2 3">
    <name type="scientific">Bacillus salitolerans</name>
    <dbReference type="NCBI Taxonomy" id="1437434"/>
    <lineage>
        <taxon>Bacteria</taxon>
        <taxon>Bacillati</taxon>
        <taxon>Bacillota</taxon>
        <taxon>Bacilli</taxon>
        <taxon>Bacillales</taxon>
        <taxon>Bacillaceae</taxon>
        <taxon>Bacillus</taxon>
    </lineage>
</organism>
<dbReference type="RefSeq" id="WP_377926532.1">
    <property type="nucleotide sequence ID" value="NZ_JBHUEM010000003.1"/>
</dbReference>
<evidence type="ECO:0000313" key="3">
    <source>
        <dbReference type="Proteomes" id="UP001597214"/>
    </source>
</evidence>
<dbReference type="Gene3D" id="3.30.420.40">
    <property type="match status" value="2"/>
</dbReference>
<evidence type="ECO:0000313" key="2">
    <source>
        <dbReference type="EMBL" id="MFD1735433.1"/>
    </source>
</evidence>
<gene>
    <name evidence="2" type="ORF">ACFSCX_02550</name>
</gene>
<dbReference type="SUPFAM" id="SSF53067">
    <property type="entry name" value="Actin-like ATPase domain"/>
    <property type="match status" value="2"/>
</dbReference>
<reference evidence="3" key="1">
    <citation type="journal article" date="2019" name="Int. J. Syst. Evol. Microbiol.">
        <title>The Global Catalogue of Microorganisms (GCM) 10K type strain sequencing project: providing services to taxonomists for standard genome sequencing and annotation.</title>
        <authorList>
            <consortium name="The Broad Institute Genomics Platform"/>
            <consortium name="The Broad Institute Genome Sequencing Center for Infectious Disease"/>
            <person name="Wu L."/>
            <person name="Ma J."/>
        </authorList>
    </citation>
    <scope>NUCLEOTIDE SEQUENCE [LARGE SCALE GENOMIC DNA]</scope>
    <source>
        <strain evidence="3">CCUG 49339</strain>
    </source>
</reference>
<dbReference type="InterPro" id="IPR052519">
    <property type="entry name" value="Euk-type_GlcNAc_Kinase"/>
</dbReference>
<dbReference type="CDD" id="cd24007">
    <property type="entry name" value="ASKHA_NBD_eukNAGK-like"/>
    <property type="match status" value="1"/>
</dbReference>
<dbReference type="InterPro" id="IPR002731">
    <property type="entry name" value="ATPase_BadF"/>
</dbReference>
<evidence type="ECO:0000259" key="1">
    <source>
        <dbReference type="Pfam" id="PF01869"/>
    </source>
</evidence>
<sequence length="329" mass="35818">MYIIGIDGGGTKTMGVICDLQGRVLAKAKVGPTNPNSLGYELVEKELKKLLEELYIQDPNTFNRVTSSFAGMSGVDQEIDKEKMVNIYRRLLPPLCDIQVDNDAITALYSGTIGNPGVVNISGTGSITFGINDENDRARVGGWGFMLDDQGSGFSIGKRAIKAVFEEFDGYGSNTSLTPGILQSLNLQSPPEMLPIIYDFTKSRETIASLSKLVIKIADDGDPVAAEILHQAAKEMGLNIRRLILKLFKDQERENPIPVVLAGGVYQKANWFIPAIKEKLVFNHLKTMVLLPDLPPVGGSAIAAITNSKLNIDRGFVNQFIQTMGGEKN</sequence>
<name>A0ABW4LN54_9BACI</name>
<dbReference type="GO" id="GO:0016301">
    <property type="term" value="F:kinase activity"/>
    <property type="evidence" value="ECO:0007669"/>
    <property type="project" value="UniProtKB-KW"/>
</dbReference>
<feature type="domain" description="ATPase BadF/BadG/BcrA/BcrD type" evidence="1">
    <location>
        <begin position="4"/>
        <end position="279"/>
    </location>
</feature>